<name>A0AAN9BZ44_9CAEN</name>
<keyword evidence="5" id="KW-0720">Serine protease</keyword>
<evidence type="ECO:0000259" key="6">
    <source>
        <dbReference type="PROSITE" id="PS50240"/>
    </source>
</evidence>
<comment type="caution">
    <text evidence="7">The sequence shown here is derived from an EMBL/GenBank/DDBJ whole genome shotgun (WGS) entry which is preliminary data.</text>
</comment>
<dbReference type="Pfam" id="PF00089">
    <property type="entry name" value="Trypsin"/>
    <property type="match status" value="1"/>
</dbReference>
<dbReference type="InterPro" id="IPR009003">
    <property type="entry name" value="Peptidase_S1_PA"/>
</dbReference>
<protein>
    <recommendedName>
        <fullName evidence="6">Peptidase S1 domain-containing protein</fullName>
    </recommendedName>
</protein>
<sequence>MKLAQPINNYCASSACLPNASPLTSATCDTFDQCVILGWGYEDQTYGQVDQKLKQGFVKIYKDDVCDFLQTNLFTAGPTRPTMSACQSSEQGQDACLGDQGGPVLCYDGNRWAVQGIIPFNLCKDNEVSPYVVDVSYSDPWIYDTIRSNP</sequence>
<evidence type="ECO:0000313" key="7">
    <source>
        <dbReference type="EMBL" id="KAK7114216.1"/>
    </source>
</evidence>
<evidence type="ECO:0000313" key="8">
    <source>
        <dbReference type="Proteomes" id="UP001374579"/>
    </source>
</evidence>
<accession>A0AAN9BZ44</accession>
<evidence type="ECO:0000256" key="3">
    <source>
        <dbReference type="ARBA" id="ARBA00022670"/>
    </source>
</evidence>
<keyword evidence="4" id="KW-0378">Hydrolase</keyword>
<gene>
    <name evidence="7" type="ORF">V1264_000310</name>
</gene>
<comment type="subcellular location">
    <subcellularLocation>
        <location evidence="1">Secreted</location>
    </subcellularLocation>
</comment>
<keyword evidence="8" id="KW-1185">Reference proteome</keyword>
<dbReference type="InterPro" id="IPR001254">
    <property type="entry name" value="Trypsin_dom"/>
</dbReference>
<dbReference type="Proteomes" id="UP001374579">
    <property type="component" value="Unassembled WGS sequence"/>
</dbReference>
<dbReference type="GO" id="GO:0006508">
    <property type="term" value="P:proteolysis"/>
    <property type="evidence" value="ECO:0007669"/>
    <property type="project" value="UniProtKB-KW"/>
</dbReference>
<reference evidence="7 8" key="1">
    <citation type="submission" date="2024-02" db="EMBL/GenBank/DDBJ databases">
        <title>Chromosome-scale genome assembly of the rough periwinkle Littorina saxatilis.</title>
        <authorList>
            <person name="De Jode A."/>
            <person name="Faria R."/>
            <person name="Formenti G."/>
            <person name="Sims Y."/>
            <person name="Smith T.P."/>
            <person name="Tracey A."/>
            <person name="Wood J.M.D."/>
            <person name="Zagrodzka Z.B."/>
            <person name="Johannesson K."/>
            <person name="Butlin R.K."/>
            <person name="Leder E.H."/>
        </authorList>
    </citation>
    <scope>NUCLEOTIDE SEQUENCE [LARGE SCALE GENOMIC DNA]</scope>
    <source>
        <strain evidence="7">Snail1</strain>
        <tissue evidence="7">Muscle</tissue>
    </source>
</reference>
<dbReference type="PANTHER" id="PTHR24264">
    <property type="entry name" value="TRYPSIN-RELATED"/>
    <property type="match status" value="1"/>
</dbReference>
<dbReference type="GO" id="GO:0005615">
    <property type="term" value="C:extracellular space"/>
    <property type="evidence" value="ECO:0007669"/>
    <property type="project" value="TreeGrafter"/>
</dbReference>
<dbReference type="SUPFAM" id="SSF50494">
    <property type="entry name" value="Trypsin-like serine proteases"/>
    <property type="match status" value="1"/>
</dbReference>
<organism evidence="7 8">
    <name type="scientific">Littorina saxatilis</name>
    <dbReference type="NCBI Taxonomy" id="31220"/>
    <lineage>
        <taxon>Eukaryota</taxon>
        <taxon>Metazoa</taxon>
        <taxon>Spiralia</taxon>
        <taxon>Lophotrochozoa</taxon>
        <taxon>Mollusca</taxon>
        <taxon>Gastropoda</taxon>
        <taxon>Caenogastropoda</taxon>
        <taxon>Littorinimorpha</taxon>
        <taxon>Littorinoidea</taxon>
        <taxon>Littorinidae</taxon>
        <taxon>Littorina</taxon>
    </lineage>
</organism>
<dbReference type="EMBL" id="JBAMIC010000001">
    <property type="protein sequence ID" value="KAK7114216.1"/>
    <property type="molecule type" value="Genomic_DNA"/>
</dbReference>
<dbReference type="PROSITE" id="PS50240">
    <property type="entry name" value="TRYPSIN_DOM"/>
    <property type="match status" value="1"/>
</dbReference>
<keyword evidence="3" id="KW-0645">Protease</keyword>
<evidence type="ECO:0000256" key="5">
    <source>
        <dbReference type="ARBA" id="ARBA00022825"/>
    </source>
</evidence>
<dbReference type="PROSITE" id="PS51257">
    <property type="entry name" value="PROKAR_LIPOPROTEIN"/>
    <property type="match status" value="1"/>
</dbReference>
<evidence type="ECO:0000256" key="4">
    <source>
        <dbReference type="ARBA" id="ARBA00022801"/>
    </source>
</evidence>
<keyword evidence="2" id="KW-0964">Secreted</keyword>
<dbReference type="AlphaFoldDB" id="A0AAN9BZ44"/>
<dbReference type="GO" id="GO:0004252">
    <property type="term" value="F:serine-type endopeptidase activity"/>
    <property type="evidence" value="ECO:0007669"/>
    <property type="project" value="InterPro"/>
</dbReference>
<dbReference type="Gene3D" id="2.40.10.10">
    <property type="entry name" value="Trypsin-like serine proteases"/>
    <property type="match status" value="1"/>
</dbReference>
<feature type="domain" description="Peptidase S1" evidence="6">
    <location>
        <begin position="1"/>
        <end position="147"/>
    </location>
</feature>
<dbReference type="InterPro" id="IPR043504">
    <property type="entry name" value="Peptidase_S1_PA_chymotrypsin"/>
</dbReference>
<evidence type="ECO:0000256" key="1">
    <source>
        <dbReference type="ARBA" id="ARBA00004613"/>
    </source>
</evidence>
<dbReference type="InterPro" id="IPR050127">
    <property type="entry name" value="Serine_Proteases_S1"/>
</dbReference>
<evidence type="ECO:0000256" key="2">
    <source>
        <dbReference type="ARBA" id="ARBA00022525"/>
    </source>
</evidence>
<proteinExistence type="predicted"/>
<dbReference type="PANTHER" id="PTHR24264:SF65">
    <property type="entry name" value="SRCR DOMAIN-CONTAINING PROTEIN"/>
    <property type="match status" value="1"/>
</dbReference>